<organism evidence="1 2">
    <name type="scientific">Panagrolaimus superbus</name>
    <dbReference type="NCBI Taxonomy" id="310955"/>
    <lineage>
        <taxon>Eukaryota</taxon>
        <taxon>Metazoa</taxon>
        <taxon>Ecdysozoa</taxon>
        <taxon>Nematoda</taxon>
        <taxon>Chromadorea</taxon>
        <taxon>Rhabditida</taxon>
        <taxon>Tylenchina</taxon>
        <taxon>Panagrolaimomorpha</taxon>
        <taxon>Panagrolaimoidea</taxon>
        <taxon>Panagrolaimidae</taxon>
        <taxon>Panagrolaimus</taxon>
    </lineage>
</organism>
<proteinExistence type="predicted"/>
<reference evidence="2" key="1">
    <citation type="submission" date="2022-11" db="UniProtKB">
        <authorList>
            <consortium name="WormBaseParasite"/>
        </authorList>
    </citation>
    <scope>IDENTIFICATION</scope>
</reference>
<sequence>MEAHSELISTDEPNILTSKKPSVLPHPLNPGRQINKALFLGDLYNQNKEVMDAEFEVMQPSEQFLFHGIDIMKRMSSPRYIAAFVLIKKITYCDYDIRVGNLAKESAQKFVTDIFMEAKKSKNVSRKDVEPLMKFLSTITNDTFFFEWLMRPNGSLVAAARKREERQEAAKGFIPRKKAKLMFSDEQLADIDKAAHAAAAAHTQEERIAVIEKSRQVFMLKCFFINTSRNYSPVRCQWILALVQENKTQIPETVVSKFPMFKENASWLQYDFAYTMETVYKKPAFNVSTTLRKFAPAVAAVALGSQIITAIDVPEIENDLMKTASTLVDLFGVYMKKQNLAKLDRLIVQSVTKIRDLC</sequence>
<dbReference type="Proteomes" id="UP000887577">
    <property type="component" value="Unplaced"/>
</dbReference>
<evidence type="ECO:0000313" key="1">
    <source>
        <dbReference type="Proteomes" id="UP000887577"/>
    </source>
</evidence>
<evidence type="ECO:0000313" key="2">
    <source>
        <dbReference type="WBParaSite" id="PSU_v2.g16123.t1"/>
    </source>
</evidence>
<name>A0A914YBI4_9BILA</name>
<keyword evidence="1" id="KW-1185">Reference proteome</keyword>
<dbReference type="AlphaFoldDB" id="A0A914YBI4"/>
<accession>A0A914YBI4</accession>
<protein>
    <submittedName>
        <fullName evidence="2">Uncharacterized protein</fullName>
    </submittedName>
</protein>
<dbReference type="WBParaSite" id="PSU_v2.g16123.t1">
    <property type="protein sequence ID" value="PSU_v2.g16123.t1"/>
    <property type="gene ID" value="PSU_v2.g16123"/>
</dbReference>